<proteinExistence type="predicted"/>
<comment type="caution">
    <text evidence="1">The sequence shown here is derived from an EMBL/GenBank/DDBJ whole genome shotgun (WGS) entry which is preliminary data.</text>
</comment>
<name>A0A0F9IT27_9ZZZZ</name>
<protein>
    <submittedName>
        <fullName evidence="1">Uncharacterized protein</fullName>
    </submittedName>
</protein>
<dbReference type="EMBL" id="LAZR01013198">
    <property type="protein sequence ID" value="KKM23104.1"/>
    <property type="molecule type" value="Genomic_DNA"/>
</dbReference>
<accession>A0A0F9IT27</accession>
<sequence>MYNEPMPKVEPTCPRCGRSNAIPLWEAEHKPGEMARVACPTCGWEPDNPKFVAQLQVVFAFQSMLEDLTRRAKKANMKSEGPPL</sequence>
<reference evidence="1" key="1">
    <citation type="journal article" date="2015" name="Nature">
        <title>Complex archaea that bridge the gap between prokaryotes and eukaryotes.</title>
        <authorList>
            <person name="Spang A."/>
            <person name="Saw J.H."/>
            <person name="Jorgensen S.L."/>
            <person name="Zaremba-Niedzwiedzka K."/>
            <person name="Martijn J."/>
            <person name="Lind A.E."/>
            <person name="van Eijk R."/>
            <person name="Schleper C."/>
            <person name="Guy L."/>
            <person name="Ettema T.J."/>
        </authorList>
    </citation>
    <scope>NUCLEOTIDE SEQUENCE</scope>
</reference>
<dbReference type="AlphaFoldDB" id="A0A0F9IT27"/>
<evidence type="ECO:0000313" key="1">
    <source>
        <dbReference type="EMBL" id="KKM23104.1"/>
    </source>
</evidence>
<gene>
    <name evidence="1" type="ORF">LCGC14_1618620</name>
</gene>
<organism evidence="1">
    <name type="scientific">marine sediment metagenome</name>
    <dbReference type="NCBI Taxonomy" id="412755"/>
    <lineage>
        <taxon>unclassified sequences</taxon>
        <taxon>metagenomes</taxon>
        <taxon>ecological metagenomes</taxon>
    </lineage>
</organism>